<evidence type="ECO:0000313" key="1">
    <source>
        <dbReference type="EMBL" id="OGD34335.1"/>
    </source>
</evidence>
<reference evidence="1 2" key="1">
    <citation type="journal article" date="2016" name="Nat. Commun.">
        <title>Thousands of microbial genomes shed light on interconnected biogeochemical processes in an aquifer system.</title>
        <authorList>
            <person name="Anantharaman K."/>
            <person name="Brown C.T."/>
            <person name="Hug L.A."/>
            <person name="Sharon I."/>
            <person name="Castelle C.J."/>
            <person name="Probst A.J."/>
            <person name="Thomas B.C."/>
            <person name="Singh A."/>
            <person name="Wilkins M.J."/>
            <person name="Karaoz U."/>
            <person name="Brodie E.L."/>
            <person name="Williams K.H."/>
            <person name="Hubbard S.S."/>
            <person name="Banfield J.F."/>
        </authorList>
    </citation>
    <scope>NUCLEOTIDE SEQUENCE [LARGE SCALE GENOMIC DNA]</scope>
</reference>
<proteinExistence type="predicted"/>
<organism evidence="1 2">
    <name type="scientific">Candidatus Azambacteria bacterium RIFCSPLOWO2_01_FULL_46_25</name>
    <dbReference type="NCBI Taxonomy" id="1797298"/>
    <lineage>
        <taxon>Bacteria</taxon>
        <taxon>Candidatus Azamiibacteriota</taxon>
    </lineage>
</organism>
<comment type="caution">
    <text evidence="1">The sequence shown here is derived from an EMBL/GenBank/DDBJ whole genome shotgun (WGS) entry which is preliminary data.</text>
</comment>
<protein>
    <submittedName>
        <fullName evidence="1">Uncharacterized protein</fullName>
    </submittedName>
</protein>
<gene>
    <name evidence="1" type="ORF">A2988_02295</name>
</gene>
<dbReference type="EMBL" id="MEYS01000001">
    <property type="protein sequence ID" value="OGD34335.1"/>
    <property type="molecule type" value="Genomic_DNA"/>
</dbReference>
<evidence type="ECO:0000313" key="2">
    <source>
        <dbReference type="Proteomes" id="UP000176650"/>
    </source>
</evidence>
<dbReference type="Proteomes" id="UP000176650">
    <property type="component" value="Unassembled WGS sequence"/>
</dbReference>
<sequence>MAVKMIVAKINNQPKIVFGDRHYSDDYHSDIAERMGIPKSAVLGGGIADVASRRIYGTSYGFGPYNPTLVRGLLPDWTVERPSNY</sequence>
<name>A0A1F5BUN2_9BACT</name>
<accession>A0A1F5BUN2</accession>
<dbReference type="STRING" id="1797298.A2988_02295"/>
<dbReference type="AlphaFoldDB" id="A0A1F5BUN2"/>